<dbReference type="GO" id="GO:0008289">
    <property type="term" value="F:lipid binding"/>
    <property type="evidence" value="ECO:0007669"/>
    <property type="project" value="UniProtKB-ARBA"/>
</dbReference>
<dbReference type="InterPro" id="IPR001251">
    <property type="entry name" value="CRAL-TRIO_dom"/>
</dbReference>
<dbReference type="Pfam" id="PF03765">
    <property type="entry name" value="CRAL_TRIO_N"/>
    <property type="match status" value="1"/>
</dbReference>
<dbReference type="GO" id="GO:0071944">
    <property type="term" value="C:cell periphery"/>
    <property type="evidence" value="ECO:0007669"/>
    <property type="project" value="UniProtKB-ARBA"/>
</dbReference>
<feature type="region of interest" description="Disordered" evidence="1">
    <location>
        <begin position="1"/>
        <end position="47"/>
    </location>
</feature>
<dbReference type="AlphaFoldDB" id="A0A2B7Z2Q6"/>
<dbReference type="OrthoDB" id="75724at2759"/>
<feature type="region of interest" description="Disordered" evidence="1">
    <location>
        <begin position="59"/>
        <end position="78"/>
    </location>
</feature>
<evidence type="ECO:0000313" key="4">
    <source>
        <dbReference type="Proteomes" id="UP000224634"/>
    </source>
</evidence>
<dbReference type="EMBL" id="PDNA01000005">
    <property type="protein sequence ID" value="PGH27690.1"/>
    <property type="molecule type" value="Genomic_DNA"/>
</dbReference>
<gene>
    <name evidence="3" type="ORF">AJ80_00705</name>
</gene>
<dbReference type="InterPro" id="IPR036865">
    <property type="entry name" value="CRAL-TRIO_dom_sf"/>
</dbReference>
<keyword evidence="4" id="KW-1185">Reference proteome</keyword>
<feature type="domain" description="CRAL-TRIO" evidence="2">
    <location>
        <begin position="158"/>
        <end position="311"/>
    </location>
</feature>
<evidence type="ECO:0000313" key="3">
    <source>
        <dbReference type="EMBL" id="PGH27690.1"/>
    </source>
</evidence>
<dbReference type="Gene3D" id="3.40.525.10">
    <property type="entry name" value="CRAL-TRIO lipid binding domain"/>
    <property type="match status" value="1"/>
</dbReference>
<dbReference type="Proteomes" id="UP000224634">
    <property type="component" value="Unassembled WGS sequence"/>
</dbReference>
<dbReference type="SUPFAM" id="SSF46938">
    <property type="entry name" value="CRAL/TRIO N-terminal domain"/>
    <property type="match status" value="1"/>
</dbReference>
<dbReference type="SMART" id="SM00516">
    <property type="entry name" value="SEC14"/>
    <property type="match status" value="1"/>
</dbReference>
<dbReference type="InterPro" id="IPR036273">
    <property type="entry name" value="CRAL/TRIO_N_dom_sf"/>
</dbReference>
<protein>
    <recommendedName>
        <fullName evidence="2">CRAL-TRIO domain-containing protein</fullName>
    </recommendedName>
</protein>
<dbReference type="InterPro" id="IPR052578">
    <property type="entry name" value="PI_Transfer_CRAL-TRIO"/>
</dbReference>
<dbReference type="PANTHER" id="PTHR45824:SF29">
    <property type="entry name" value="GH16843P"/>
    <property type="match status" value="1"/>
</dbReference>
<dbReference type="SMART" id="SM01100">
    <property type="entry name" value="CRAL_TRIO_N"/>
    <property type="match status" value="1"/>
</dbReference>
<evidence type="ECO:0000259" key="2">
    <source>
        <dbReference type="PROSITE" id="PS50191"/>
    </source>
</evidence>
<dbReference type="InterPro" id="IPR011074">
    <property type="entry name" value="CRAL/TRIO_N_dom"/>
</dbReference>
<dbReference type="SUPFAM" id="SSF52087">
    <property type="entry name" value="CRAL/TRIO domain"/>
    <property type="match status" value="1"/>
</dbReference>
<proteinExistence type="predicted"/>
<dbReference type="Pfam" id="PF00650">
    <property type="entry name" value="CRAL_TRIO"/>
    <property type="match status" value="1"/>
</dbReference>
<name>A0A2B7Z2Q6_POLH7</name>
<dbReference type="STRING" id="1447883.A0A2B7Z2Q6"/>
<comment type="caution">
    <text evidence="3">The sequence shown here is derived from an EMBL/GenBank/DDBJ whole genome shotgun (WGS) entry which is preliminary data.</text>
</comment>
<reference evidence="3 4" key="1">
    <citation type="submission" date="2017-10" db="EMBL/GenBank/DDBJ databases">
        <title>Comparative genomics in systemic dimorphic fungi from Ajellomycetaceae.</title>
        <authorList>
            <person name="Munoz J.F."/>
            <person name="Mcewen J.G."/>
            <person name="Clay O.K."/>
            <person name="Cuomo C.A."/>
        </authorList>
    </citation>
    <scope>NUCLEOTIDE SEQUENCE [LARGE SCALE GENOMIC DNA]</scope>
    <source>
        <strain evidence="3 4">UAMH7299</strain>
    </source>
</reference>
<dbReference type="GO" id="GO:0008526">
    <property type="term" value="F:phosphatidylinositol transfer activity"/>
    <property type="evidence" value="ECO:0007669"/>
    <property type="project" value="TreeGrafter"/>
</dbReference>
<dbReference type="PROSITE" id="PS50191">
    <property type="entry name" value="CRAL_TRIO"/>
    <property type="match status" value="1"/>
</dbReference>
<dbReference type="FunFam" id="3.40.525.10:FF:000013">
    <property type="entry name" value="Phosphatidylinositol transfer protein PDR16"/>
    <property type="match status" value="1"/>
</dbReference>
<accession>A0A2B7Z2Q6</accession>
<organism evidence="3 4">
    <name type="scientific">Polytolypa hystricis (strain UAMH7299)</name>
    <dbReference type="NCBI Taxonomy" id="1447883"/>
    <lineage>
        <taxon>Eukaryota</taxon>
        <taxon>Fungi</taxon>
        <taxon>Dikarya</taxon>
        <taxon>Ascomycota</taxon>
        <taxon>Pezizomycotina</taxon>
        <taxon>Eurotiomycetes</taxon>
        <taxon>Eurotiomycetidae</taxon>
        <taxon>Onygenales</taxon>
        <taxon>Onygenales incertae sedis</taxon>
        <taxon>Polytolypa</taxon>
    </lineage>
</organism>
<evidence type="ECO:0000256" key="1">
    <source>
        <dbReference type="SAM" id="MobiDB-lite"/>
    </source>
</evidence>
<dbReference type="PANTHER" id="PTHR45824">
    <property type="entry name" value="GH16843P"/>
    <property type="match status" value="1"/>
</dbReference>
<dbReference type="CDD" id="cd00170">
    <property type="entry name" value="SEC14"/>
    <property type="match status" value="1"/>
</dbReference>
<sequence>MATDPNTSPGLAGEPLTAIPEIPAAELSQGPSATPDPNDEDIASTLPTSAADGLIKTLFPQPLDTTKPAPVPELTSEQEEKYQTLLKTVSEWTSLPTTAEKDSPTADITDDERMFLTRECLLRYLRATKWNIADAITRLQATMTWRREYIIGKLTPDYISIENETGKQTLIGYDNEGRPCLYLNPGRQNTDRSDRQIEHLVFMLERVVDLMGPGQESLALLVNFKETRAGQGATVGQGRQTLNILQNHYPERLGRALVTNMPFLILGFFKLITPFIDPVTREKLKFNEDLRQHVPPAQLLKTLGGDVEFEYDHSIYWPALNKLAAQRRREYRDRWIAGGKLVGEHENYLKGGSEKCLRDSQTQNGTIAEKMENLAVEPVKSETQAPAESVAA</sequence>